<evidence type="ECO:0000259" key="4">
    <source>
        <dbReference type="PROSITE" id="PS50026"/>
    </source>
</evidence>
<evidence type="ECO:0000256" key="1">
    <source>
        <dbReference type="PROSITE-ProRule" id="PRU00076"/>
    </source>
</evidence>
<dbReference type="eggNOG" id="ENOG502TGIN">
    <property type="taxonomic scope" value="Eukaryota"/>
</dbReference>
<feature type="signal peptide" evidence="3">
    <location>
        <begin position="1"/>
        <end position="19"/>
    </location>
</feature>
<evidence type="ECO:0000256" key="3">
    <source>
        <dbReference type="SAM" id="SignalP"/>
    </source>
</evidence>
<dbReference type="Proteomes" id="UP000095282">
    <property type="component" value="Unplaced"/>
</dbReference>
<sequence length="520" mass="53209">MKLLTAVLVLLVSSSHVLGQSSDSSSTATSIGSSTSQASSDTTNGGSTAPAGTGSTVSAGTGSTAAPGTGPTDTPGSTVTGGSNTGSTTEAPTTTPTPIQLSTFPVSNNVSPLDAKKILQQAVQLDQQINALNDYLVKAQADTDPNNSPLFAQLNAFSANLTAQNATLQGYITQLQTLQTSQSAINNRVTSATNTFVCFSQSSCVTDVPTTPEPTSPGPTPSVSPCTNQTLKTDSDFGVSKSYSQPSIQNAAECVVSVFSFDATNNVTVTINATITGNDGFVRLVETRTQQSVEITNGTLNNYSFNGFQEVDVHYYSGPRSTIQFDFTYVEVNNCLLNCTGDNGVCKVSQSGVQYCECKPCQFSGDRCEIPYPDPCSGKQKRACGATGDTPFGVCYLNPCYDTCWACECSPGGETDSPQKCTQPTPSPWIPPVAPTGSPVCPTTIAPTTTAALFTSTIAPSAGSSTVNPTSVTGGSTGSPASPQTTVTSDYSTVTGGSSTGSAGTTQETSTAASSPSITS</sequence>
<keyword evidence="3" id="KW-0732">Signal</keyword>
<feature type="region of interest" description="Disordered" evidence="2">
    <location>
        <begin position="460"/>
        <end position="520"/>
    </location>
</feature>
<dbReference type="InterPro" id="IPR000742">
    <property type="entry name" value="EGF"/>
</dbReference>
<feature type="chain" id="PRO_5009309130" evidence="3">
    <location>
        <begin position="20"/>
        <end position="520"/>
    </location>
</feature>
<feature type="compositionally biased region" description="Low complexity" evidence="2">
    <location>
        <begin position="17"/>
        <end position="98"/>
    </location>
</feature>
<evidence type="ECO:0000256" key="2">
    <source>
        <dbReference type="SAM" id="MobiDB-lite"/>
    </source>
</evidence>
<feature type="compositionally biased region" description="Polar residues" evidence="2">
    <location>
        <begin position="460"/>
        <end position="484"/>
    </location>
</feature>
<keyword evidence="1" id="KW-0245">EGF-like domain</keyword>
<feature type="compositionally biased region" description="Low complexity" evidence="2">
    <location>
        <begin position="485"/>
        <end position="520"/>
    </location>
</feature>
<feature type="disulfide bond" evidence="1">
    <location>
        <begin position="339"/>
        <end position="356"/>
    </location>
</feature>
<feature type="domain" description="EGF-like" evidence="4">
    <location>
        <begin position="331"/>
        <end position="369"/>
    </location>
</feature>
<proteinExistence type="predicted"/>
<dbReference type="PROSITE" id="PS50026">
    <property type="entry name" value="EGF_3"/>
    <property type="match status" value="1"/>
</dbReference>
<comment type="caution">
    <text evidence="1">Lacks conserved residue(s) required for the propagation of feature annotation.</text>
</comment>
<keyword evidence="1" id="KW-1015">Disulfide bond</keyword>
<evidence type="ECO:0000313" key="5">
    <source>
        <dbReference type="Proteomes" id="UP000095282"/>
    </source>
</evidence>
<protein>
    <submittedName>
        <fullName evidence="6">EGF-like domain-containing protein</fullName>
    </submittedName>
</protein>
<feature type="region of interest" description="Disordered" evidence="2">
    <location>
        <begin position="17"/>
        <end position="105"/>
    </location>
</feature>
<evidence type="ECO:0000313" key="6">
    <source>
        <dbReference type="WBParaSite" id="Csp11.Scaffold630.g17805.t1"/>
    </source>
</evidence>
<dbReference type="AlphaFoldDB" id="A0A1I7UNP4"/>
<accession>A0A1I7UNP4</accession>
<reference evidence="6" key="1">
    <citation type="submission" date="2016-11" db="UniProtKB">
        <authorList>
            <consortium name="WormBaseParasite"/>
        </authorList>
    </citation>
    <scope>IDENTIFICATION</scope>
</reference>
<dbReference type="WBParaSite" id="Csp11.Scaffold630.g17805.t1">
    <property type="protein sequence ID" value="Csp11.Scaffold630.g17805.t1"/>
    <property type="gene ID" value="Csp11.Scaffold630.g17805"/>
</dbReference>
<keyword evidence="5" id="KW-1185">Reference proteome</keyword>
<name>A0A1I7UNP4_9PELO</name>
<organism evidence="5 6">
    <name type="scientific">Caenorhabditis tropicalis</name>
    <dbReference type="NCBI Taxonomy" id="1561998"/>
    <lineage>
        <taxon>Eukaryota</taxon>
        <taxon>Metazoa</taxon>
        <taxon>Ecdysozoa</taxon>
        <taxon>Nematoda</taxon>
        <taxon>Chromadorea</taxon>
        <taxon>Rhabditida</taxon>
        <taxon>Rhabditina</taxon>
        <taxon>Rhabditomorpha</taxon>
        <taxon>Rhabditoidea</taxon>
        <taxon>Rhabditidae</taxon>
        <taxon>Peloderinae</taxon>
        <taxon>Caenorhabditis</taxon>
    </lineage>
</organism>